<name>A0A6I4T309_9SPHN</name>
<organism evidence="2 3">
    <name type="scientific">Croceibacterium salegens</name>
    <dbReference type="NCBI Taxonomy" id="1737568"/>
    <lineage>
        <taxon>Bacteria</taxon>
        <taxon>Pseudomonadati</taxon>
        <taxon>Pseudomonadota</taxon>
        <taxon>Alphaproteobacteria</taxon>
        <taxon>Sphingomonadales</taxon>
        <taxon>Erythrobacteraceae</taxon>
        <taxon>Croceibacterium</taxon>
    </lineage>
</organism>
<feature type="chain" id="PRO_5026147847" evidence="1">
    <location>
        <begin position="24"/>
        <end position="99"/>
    </location>
</feature>
<dbReference type="AlphaFoldDB" id="A0A6I4T309"/>
<evidence type="ECO:0000256" key="1">
    <source>
        <dbReference type="SAM" id="SignalP"/>
    </source>
</evidence>
<proteinExistence type="predicted"/>
<keyword evidence="1" id="KW-0732">Signal</keyword>
<sequence length="99" mass="10145">MSPLRLFALSALAAAALAAPAAAGSTAYYQAELTAPVETAKFVAGGLVWNCDGTSCSAGKDTSRPLFVCRKLAKETSAVVRFSADGQDLSTEDLARCNG</sequence>
<dbReference type="InterPro" id="IPR058513">
    <property type="entry name" value="DUF8200"/>
</dbReference>
<evidence type="ECO:0000313" key="3">
    <source>
        <dbReference type="Proteomes" id="UP000433652"/>
    </source>
</evidence>
<dbReference type="OrthoDB" id="7594837at2"/>
<gene>
    <name evidence="2" type="ORF">GRI89_16130</name>
</gene>
<reference evidence="2 3" key="1">
    <citation type="submission" date="2019-12" db="EMBL/GenBank/DDBJ databases">
        <title>Genomic-based taxomic classification of the family Erythrobacteraceae.</title>
        <authorList>
            <person name="Xu L."/>
        </authorList>
    </citation>
    <scope>NUCLEOTIDE SEQUENCE [LARGE SCALE GENOMIC DNA]</scope>
    <source>
        <strain evidence="2 3">MCCC 1K01500</strain>
    </source>
</reference>
<accession>A0A6I4T309</accession>
<dbReference type="Pfam" id="PF26624">
    <property type="entry name" value="DUF8200"/>
    <property type="match status" value="1"/>
</dbReference>
<evidence type="ECO:0000313" key="2">
    <source>
        <dbReference type="EMBL" id="MXO61072.1"/>
    </source>
</evidence>
<comment type="caution">
    <text evidence="2">The sequence shown here is derived from an EMBL/GenBank/DDBJ whole genome shotgun (WGS) entry which is preliminary data.</text>
</comment>
<feature type="signal peptide" evidence="1">
    <location>
        <begin position="1"/>
        <end position="23"/>
    </location>
</feature>
<dbReference type="NCBIfam" id="NF047636">
    <property type="entry name" value="CC_3452_fam"/>
    <property type="match status" value="1"/>
</dbReference>
<dbReference type="EMBL" id="WTYM01000058">
    <property type="protein sequence ID" value="MXO61072.1"/>
    <property type="molecule type" value="Genomic_DNA"/>
</dbReference>
<dbReference type="Proteomes" id="UP000433652">
    <property type="component" value="Unassembled WGS sequence"/>
</dbReference>
<dbReference type="InterPro" id="IPR058067">
    <property type="entry name" value="CC_3452-like"/>
</dbReference>
<dbReference type="RefSeq" id="WP_159797762.1">
    <property type="nucleotide sequence ID" value="NZ_WTYM01000058.1"/>
</dbReference>
<keyword evidence="3" id="KW-1185">Reference proteome</keyword>
<protein>
    <submittedName>
        <fullName evidence="2">Uncharacterized protein</fullName>
    </submittedName>
</protein>